<dbReference type="EMBL" id="CP001348">
    <property type="protein sequence ID" value="ACL74926.1"/>
    <property type="molecule type" value="Genomic_DNA"/>
</dbReference>
<dbReference type="PANTHER" id="PTHR13799:SF14">
    <property type="entry name" value="GTP CYCLOHYDROLASE 1 TYPE 2 HOMOLOG"/>
    <property type="match status" value="1"/>
</dbReference>
<keyword evidence="3 4" id="KW-0479">Metal-binding</keyword>
<feature type="binding site" evidence="4">
    <location>
        <position position="65"/>
    </location>
    <ligand>
        <name>a divalent metal cation</name>
        <dbReference type="ChEBI" id="CHEBI:60240"/>
        <label>1</label>
    </ligand>
</feature>
<name>B8I6N4_RUMCH</name>
<accession>B8I6N4</accession>
<dbReference type="eggNOG" id="COG0327">
    <property type="taxonomic scope" value="Bacteria"/>
</dbReference>
<dbReference type="NCBIfam" id="TIGR00486">
    <property type="entry name" value="YbgI_SA1388"/>
    <property type="match status" value="1"/>
</dbReference>
<dbReference type="GO" id="GO:0005737">
    <property type="term" value="C:cytoplasm"/>
    <property type="evidence" value="ECO:0007669"/>
    <property type="project" value="TreeGrafter"/>
</dbReference>
<dbReference type="RefSeq" id="WP_015924098.1">
    <property type="nucleotide sequence ID" value="NC_011898.1"/>
</dbReference>
<sequence length="264" mass="29290">MNVGDIINFLNEIAPWRYAEEWDSVGLMVGSRESYVTKILLCMDVTSDVISEAAQCGAQMILSHHPFIFSKLKSIDMETFKGEQIANLIKNNISVVSAHTNLDTAPGGVNDTLAESLHLTNSRNLKPYMPKGLECDLGMGKVGELQNSKSFDEFVIDVKKSLCIENLRIIGVKPKKVKKVAVFCGSFDDDLESLKSLKVDVLVTGDIKYHIALDAAQMGLCIVDAGHFATERIILPKLRDTLNKRFKELDIICSKMETDPFTFA</sequence>
<protein>
    <recommendedName>
        <fullName evidence="2">GTP cyclohydrolase 1 type 2 homolog</fullName>
    </recommendedName>
</protein>
<dbReference type="SUPFAM" id="SSF102705">
    <property type="entry name" value="NIF3 (NGG1p interacting factor 3)-like"/>
    <property type="match status" value="1"/>
</dbReference>
<comment type="similarity">
    <text evidence="1">Belongs to the GTP cyclohydrolase I type 2/NIF3 family.</text>
</comment>
<dbReference type="Gene3D" id="3.40.1390.30">
    <property type="entry name" value="NIF3 (NGG1p interacting factor 3)-like"/>
    <property type="match status" value="2"/>
</dbReference>
<evidence type="ECO:0000256" key="3">
    <source>
        <dbReference type="ARBA" id="ARBA00022723"/>
    </source>
</evidence>
<evidence type="ECO:0000313" key="5">
    <source>
        <dbReference type="EMBL" id="ACL74926.1"/>
    </source>
</evidence>
<evidence type="ECO:0000256" key="4">
    <source>
        <dbReference type="PIRSR" id="PIRSR602678-1"/>
    </source>
</evidence>
<dbReference type="PANTHER" id="PTHR13799">
    <property type="entry name" value="NGG1 INTERACTING FACTOR 3"/>
    <property type="match status" value="1"/>
</dbReference>
<feature type="binding site" evidence="4">
    <location>
        <position position="103"/>
    </location>
    <ligand>
        <name>a divalent metal cation</name>
        <dbReference type="ChEBI" id="CHEBI:60240"/>
        <label>1</label>
    </ligand>
</feature>
<dbReference type="KEGG" id="cce:Ccel_0544"/>
<dbReference type="Proteomes" id="UP000001349">
    <property type="component" value="Chromosome"/>
</dbReference>
<dbReference type="Pfam" id="PF01784">
    <property type="entry name" value="DUF34_NIF3"/>
    <property type="match status" value="1"/>
</dbReference>
<feature type="binding site" evidence="4">
    <location>
        <position position="231"/>
    </location>
    <ligand>
        <name>a divalent metal cation</name>
        <dbReference type="ChEBI" id="CHEBI:60240"/>
        <label>1</label>
    </ligand>
</feature>
<organism evidence="5 6">
    <name type="scientific">Ruminiclostridium cellulolyticum (strain ATCC 35319 / DSM 5812 / JCM 6584 / H10)</name>
    <name type="common">Clostridium cellulolyticum</name>
    <dbReference type="NCBI Taxonomy" id="394503"/>
    <lineage>
        <taxon>Bacteria</taxon>
        <taxon>Bacillati</taxon>
        <taxon>Bacillota</taxon>
        <taxon>Clostridia</taxon>
        <taxon>Eubacteriales</taxon>
        <taxon>Oscillospiraceae</taxon>
        <taxon>Ruminiclostridium</taxon>
    </lineage>
</organism>
<evidence type="ECO:0000313" key="6">
    <source>
        <dbReference type="Proteomes" id="UP000001349"/>
    </source>
</evidence>
<dbReference type="HOGENOM" id="CLU_037423_2_0_9"/>
<proteinExistence type="inferred from homology"/>
<dbReference type="OrthoDB" id="9792792at2"/>
<feature type="binding site" evidence="4">
    <location>
        <position position="64"/>
    </location>
    <ligand>
        <name>a divalent metal cation</name>
        <dbReference type="ChEBI" id="CHEBI:60240"/>
        <label>2</label>
    </ligand>
</feature>
<dbReference type="AlphaFoldDB" id="B8I6N4"/>
<evidence type="ECO:0000256" key="2">
    <source>
        <dbReference type="ARBA" id="ARBA00022112"/>
    </source>
</evidence>
<feature type="binding site" evidence="4">
    <location>
        <position position="227"/>
    </location>
    <ligand>
        <name>a divalent metal cation</name>
        <dbReference type="ChEBI" id="CHEBI:60240"/>
        <label>1</label>
    </ligand>
</feature>
<dbReference type="InterPro" id="IPR036069">
    <property type="entry name" value="DUF34/NIF3_sf"/>
</dbReference>
<evidence type="ECO:0000256" key="1">
    <source>
        <dbReference type="ARBA" id="ARBA00006964"/>
    </source>
</evidence>
<dbReference type="GO" id="GO:0046872">
    <property type="term" value="F:metal ion binding"/>
    <property type="evidence" value="ECO:0007669"/>
    <property type="project" value="UniProtKB-KW"/>
</dbReference>
<dbReference type="InterPro" id="IPR002678">
    <property type="entry name" value="DUF34/NIF3"/>
</dbReference>
<dbReference type="FunFam" id="3.40.1390.30:FF:000001">
    <property type="entry name" value="GTP cyclohydrolase 1 type 2"/>
    <property type="match status" value="1"/>
</dbReference>
<keyword evidence="6" id="KW-1185">Reference proteome</keyword>
<dbReference type="STRING" id="394503.Ccel_0544"/>
<gene>
    <name evidence="5" type="ordered locus">Ccel_0544</name>
</gene>
<reference evidence="5 6" key="1">
    <citation type="submission" date="2009-01" db="EMBL/GenBank/DDBJ databases">
        <title>Complete sequence of Clostridium cellulolyticum H10.</title>
        <authorList>
            <consortium name="US DOE Joint Genome Institute"/>
            <person name="Lucas S."/>
            <person name="Copeland A."/>
            <person name="Lapidus A."/>
            <person name="Glavina del Rio T."/>
            <person name="Dalin E."/>
            <person name="Tice H."/>
            <person name="Bruce D."/>
            <person name="Goodwin L."/>
            <person name="Pitluck S."/>
            <person name="Chertkov O."/>
            <person name="Saunders E."/>
            <person name="Brettin T."/>
            <person name="Detter J.C."/>
            <person name="Han C."/>
            <person name="Larimer F."/>
            <person name="Land M."/>
            <person name="Hauser L."/>
            <person name="Kyrpides N."/>
            <person name="Ivanova N."/>
            <person name="Zhou J."/>
            <person name="Richardson P."/>
        </authorList>
    </citation>
    <scope>NUCLEOTIDE SEQUENCE [LARGE SCALE GENOMIC DNA]</scope>
    <source>
        <strain evidence="6">ATCC 35319 / DSM 5812 / JCM 6584 / H10</strain>
    </source>
</reference>